<reference evidence="7" key="1">
    <citation type="journal article" date="2020" name="Stud. Mycol.">
        <title>101 Dothideomycetes genomes: a test case for predicting lifestyles and emergence of pathogens.</title>
        <authorList>
            <person name="Haridas S."/>
            <person name="Albert R."/>
            <person name="Binder M."/>
            <person name="Bloem J."/>
            <person name="Labutti K."/>
            <person name="Salamov A."/>
            <person name="Andreopoulos B."/>
            <person name="Baker S."/>
            <person name="Barry K."/>
            <person name="Bills G."/>
            <person name="Bluhm B."/>
            <person name="Cannon C."/>
            <person name="Castanera R."/>
            <person name="Culley D."/>
            <person name="Daum C."/>
            <person name="Ezra D."/>
            <person name="Gonzalez J."/>
            <person name="Henrissat B."/>
            <person name="Kuo A."/>
            <person name="Liang C."/>
            <person name="Lipzen A."/>
            <person name="Lutzoni F."/>
            <person name="Magnuson J."/>
            <person name="Mondo S."/>
            <person name="Nolan M."/>
            <person name="Ohm R."/>
            <person name="Pangilinan J."/>
            <person name="Park H.-J."/>
            <person name="Ramirez L."/>
            <person name="Alfaro M."/>
            <person name="Sun H."/>
            <person name="Tritt A."/>
            <person name="Yoshinaga Y."/>
            <person name="Zwiers L.-H."/>
            <person name="Turgeon B."/>
            <person name="Goodwin S."/>
            <person name="Spatafora J."/>
            <person name="Crous P."/>
            <person name="Grigoriev I."/>
        </authorList>
    </citation>
    <scope>NUCLEOTIDE SEQUENCE</scope>
    <source>
        <strain evidence="7">CBS 207.26</strain>
    </source>
</reference>
<dbReference type="SUPFAM" id="SSF52540">
    <property type="entry name" value="P-loop containing nucleoside triphosphate hydrolases"/>
    <property type="match status" value="1"/>
</dbReference>
<name>A0A6A6D7S6_9PEZI</name>
<evidence type="ECO:0000256" key="2">
    <source>
        <dbReference type="ARBA" id="ARBA00023125"/>
    </source>
</evidence>
<protein>
    <recommendedName>
        <fullName evidence="5">DNA 3'-5' helicase</fullName>
        <ecNumber evidence="5">5.6.2.4</ecNumber>
    </recommendedName>
</protein>
<dbReference type="GO" id="GO:0000724">
    <property type="term" value="P:double-strand break repair via homologous recombination"/>
    <property type="evidence" value="ECO:0007669"/>
    <property type="project" value="TreeGrafter"/>
</dbReference>
<dbReference type="PANTHER" id="PTHR13710">
    <property type="entry name" value="DNA HELICASE RECQ FAMILY MEMBER"/>
    <property type="match status" value="1"/>
</dbReference>
<keyword evidence="8" id="KW-1185">Reference proteome</keyword>
<evidence type="ECO:0000259" key="6">
    <source>
        <dbReference type="PROSITE" id="PS51194"/>
    </source>
</evidence>
<comment type="similarity">
    <text evidence="1">Belongs to the helicase family. RecQ subfamily.</text>
</comment>
<evidence type="ECO:0000256" key="3">
    <source>
        <dbReference type="ARBA" id="ARBA00023235"/>
    </source>
</evidence>
<dbReference type="InterPro" id="IPR027417">
    <property type="entry name" value="P-loop_NTPase"/>
</dbReference>
<dbReference type="PANTHER" id="PTHR13710:SF105">
    <property type="entry name" value="ATP-DEPENDENT DNA HELICASE Q1"/>
    <property type="match status" value="1"/>
</dbReference>
<dbReference type="GO" id="GO:0003677">
    <property type="term" value="F:DNA binding"/>
    <property type="evidence" value="ECO:0007669"/>
    <property type="project" value="UniProtKB-KW"/>
</dbReference>
<dbReference type="GO" id="GO:0005694">
    <property type="term" value="C:chromosome"/>
    <property type="evidence" value="ECO:0007669"/>
    <property type="project" value="TreeGrafter"/>
</dbReference>
<keyword evidence="7" id="KW-0378">Hydrolase</keyword>
<dbReference type="Gene3D" id="3.40.50.300">
    <property type="entry name" value="P-loop containing nucleotide triphosphate hydrolases"/>
    <property type="match status" value="1"/>
</dbReference>
<organism evidence="7 8">
    <name type="scientific">Zopfia rhizophila CBS 207.26</name>
    <dbReference type="NCBI Taxonomy" id="1314779"/>
    <lineage>
        <taxon>Eukaryota</taxon>
        <taxon>Fungi</taxon>
        <taxon>Dikarya</taxon>
        <taxon>Ascomycota</taxon>
        <taxon>Pezizomycotina</taxon>
        <taxon>Dothideomycetes</taxon>
        <taxon>Dothideomycetes incertae sedis</taxon>
        <taxon>Zopfiaceae</taxon>
        <taxon>Zopfia</taxon>
    </lineage>
</organism>
<keyword evidence="2" id="KW-0238">DNA-binding</keyword>
<dbReference type="EMBL" id="ML994732">
    <property type="protein sequence ID" value="KAF2175447.1"/>
    <property type="molecule type" value="Genomic_DNA"/>
</dbReference>
<dbReference type="AlphaFoldDB" id="A0A6A6D7S6"/>
<dbReference type="GO" id="GO:0043138">
    <property type="term" value="F:3'-5' DNA helicase activity"/>
    <property type="evidence" value="ECO:0007669"/>
    <property type="project" value="UniProtKB-EC"/>
</dbReference>
<dbReference type="Proteomes" id="UP000800200">
    <property type="component" value="Unassembled WGS sequence"/>
</dbReference>
<dbReference type="GO" id="GO:0005737">
    <property type="term" value="C:cytoplasm"/>
    <property type="evidence" value="ECO:0007669"/>
    <property type="project" value="TreeGrafter"/>
</dbReference>
<accession>A0A6A6D7S6</accession>
<dbReference type="InterPro" id="IPR001650">
    <property type="entry name" value="Helicase_C-like"/>
</dbReference>
<feature type="domain" description="Helicase C-terminal" evidence="6">
    <location>
        <begin position="90"/>
        <end position="244"/>
    </location>
</feature>
<dbReference type="Pfam" id="PF00271">
    <property type="entry name" value="Helicase_C"/>
    <property type="match status" value="1"/>
</dbReference>
<comment type="catalytic activity">
    <reaction evidence="4">
        <text>Couples ATP hydrolysis with the unwinding of duplex DNA by translocating in the 3'-5' direction.</text>
        <dbReference type="EC" id="5.6.2.4"/>
    </reaction>
</comment>
<keyword evidence="3" id="KW-0413">Isomerase</keyword>
<dbReference type="OrthoDB" id="5413666at2759"/>
<dbReference type="GO" id="GO:0016787">
    <property type="term" value="F:hydrolase activity"/>
    <property type="evidence" value="ECO:0007669"/>
    <property type="project" value="UniProtKB-KW"/>
</dbReference>
<dbReference type="EC" id="5.6.2.4" evidence="5"/>
<evidence type="ECO:0000256" key="4">
    <source>
        <dbReference type="ARBA" id="ARBA00034617"/>
    </source>
</evidence>
<proteinExistence type="inferred from homology"/>
<gene>
    <name evidence="7" type="ORF">K469DRAFT_765066</name>
</gene>
<dbReference type="SMART" id="SM00490">
    <property type="entry name" value="HELICc"/>
    <property type="match status" value="1"/>
</dbReference>
<evidence type="ECO:0000313" key="7">
    <source>
        <dbReference type="EMBL" id="KAF2175447.1"/>
    </source>
</evidence>
<dbReference type="GO" id="GO:0009378">
    <property type="term" value="F:four-way junction helicase activity"/>
    <property type="evidence" value="ECO:0007669"/>
    <property type="project" value="TreeGrafter"/>
</dbReference>
<dbReference type="PROSITE" id="PS51194">
    <property type="entry name" value="HELICASE_CTER"/>
    <property type="match status" value="1"/>
</dbReference>
<sequence length="277" mass="31915">MRRILFKRGERTFGRPTSSWVRYAHYLTDLPRGLPVQPHWKDTMDELIDSVGFNHSNDLIVRTPITRKEIAFQCGHILKGTMGTFASLKFLFDDAKTLENRFTTPGRIPKTIVFVNSRKDAANSRIFMNQYLQALHPTKYNHAKKTMLDEFRKPDSRIQVVFATEAIGMGVDIPDVRRVVLYGFPAPKKDLSIVLQRCGRAARDGKPGECILLFEEWAKGPRNTRPPVNRRGETTLQHLHLDLTMRTNPMLILVRIILPKRLRQGVELSYLYISRSS</sequence>
<evidence type="ECO:0000256" key="1">
    <source>
        <dbReference type="ARBA" id="ARBA00005446"/>
    </source>
</evidence>
<evidence type="ECO:0000313" key="8">
    <source>
        <dbReference type="Proteomes" id="UP000800200"/>
    </source>
</evidence>
<evidence type="ECO:0000256" key="5">
    <source>
        <dbReference type="ARBA" id="ARBA00034808"/>
    </source>
</evidence>